<keyword evidence="1" id="KW-0233">DNA recombination</keyword>
<gene>
    <name evidence="2" type="ORF">GPLA_1389</name>
</gene>
<evidence type="ECO:0000313" key="2">
    <source>
        <dbReference type="EMBL" id="GAC32303.1"/>
    </source>
</evidence>
<name>K6ZU24_9ALTE</name>
<protein>
    <submittedName>
        <fullName evidence="2">Uncharacterized protein</fullName>
    </submittedName>
</protein>
<organism evidence="2 3">
    <name type="scientific">Paraglaciecola polaris LMG 21857</name>
    <dbReference type="NCBI Taxonomy" id="1129793"/>
    <lineage>
        <taxon>Bacteria</taxon>
        <taxon>Pseudomonadati</taxon>
        <taxon>Pseudomonadota</taxon>
        <taxon>Gammaproteobacteria</taxon>
        <taxon>Alteromonadales</taxon>
        <taxon>Alteromonadaceae</taxon>
        <taxon>Paraglaciecola</taxon>
    </lineage>
</organism>
<dbReference type="InterPro" id="IPR011010">
    <property type="entry name" value="DNA_brk_join_enz"/>
</dbReference>
<sequence>MSAVEKLPNNTTSTDVFFNLLSQNDHINLGKAQWNAMRHVESYYDTQPMSCFDDAIFSSNYWAVPSKRNSFGGFNWAGILEKDNANYPWVLLLKLSLYQRVEVQKYSTSSYEQVIGFSRLFQPFLKKEKILYGQEDTPIIPAEVVNKERLHDWCTELANNNVKNADIWRLWSSLILNCAETLPSNMAFLRFNFTKPWAAYKIDEKRLSAEQQYLNKLLGKNASRTSVQSYKPFSASTVAKLIDAAIPLITEHNSALIDIINTFQSNYPMDSTRKENQNNKGFSSKKHVKAMKNVIEKNRHVIQFFPDLNGELNDVFHHNSFGISWICDLHSMCTAAAVWIILLTTGIRNVDIRHNLVRDCVVKDPDGELLNYLITDIQKTGINDHPIPVPPLTIQAIDFLNNINLAPMEVPNLVSRLKGLQNNKEWHISTGTALNQSLRKFASNFDINLLDDLQDDENPEGVAHRARVTLANWIGTNSPLAVMIVKRIFGHTNEVMPDDYLKNNRDVMKERSRIQQETYEDLSDEVSDAIVEGKFSGGLKQKIIEDVETVIDTLVKENNSLVGEELRMTLKENIKKVFLSRLSNGEILGMQTPLGFICMRDPKSTSPAPCSAKQQNQKMKNKDIDRRFMRALQASTLPDLDNCQGSGCQHSFLYDNPVTKMLLDTFHYYVNYLKGVGQFSIEHIDIEAQNFIHLYYPPLKDVYPDIEDKINVEDRT</sequence>
<accession>K6ZU24</accession>
<keyword evidence="3" id="KW-1185">Reference proteome</keyword>
<dbReference type="RefSeq" id="WP_007104101.1">
    <property type="nucleotide sequence ID" value="NZ_BAER01000035.1"/>
</dbReference>
<proteinExistence type="predicted"/>
<dbReference type="GO" id="GO:0006310">
    <property type="term" value="P:DNA recombination"/>
    <property type="evidence" value="ECO:0007669"/>
    <property type="project" value="UniProtKB-KW"/>
</dbReference>
<dbReference type="GO" id="GO:0015074">
    <property type="term" value="P:DNA integration"/>
    <property type="evidence" value="ECO:0007669"/>
    <property type="project" value="InterPro"/>
</dbReference>
<dbReference type="GO" id="GO:0003677">
    <property type="term" value="F:DNA binding"/>
    <property type="evidence" value="ECO:0007669"/>
    <property type="project" value="InterPro"/>
</dbReference>
<dbReference type="InterPro" id="IPR013762">
    <property type="entry name" value="Integrase-like_cat_sf"/>
</dbReference>
<dbReference type="STRING" id="1129793.GPLA_1389"/>
<dbReference type="AlphaFoldDB" id="K6ZU24"/>
<reference evidence="3" key="1">
    <citation type="journal article" date="2014" name="Environ. Microbiol.">
        <title>Comparative genomics of the marine bacterial genus Glaciecola reveals the high degree of genomic diversity and genomic characteristic for cold adaptation.</title>
        <authorList>
            <person name="Qin Q.L."/>
            <person name="Xie B.B."/>
            <person name="Yu Y."/>
            <person name="Shu Y.L."/>
            <person name="Rong J.C."/>
            <person name="Zhang Y.J."/>
            <person name="Zhao D.L."/>
            <person name="Chen X.L."/>
            <person name="Zhang X.Y."/>
            <person name="Chen B."/>
            <person name="Zhou B.C."/>
            <person name="Zhang Y.Z."/>
        </authorList>
    </citation>
    <scope>NUCLEOTIDE SEQUENCE [LARGE SCALE GENOMIC DNA]</scope>
    <source>
        <strain evidence="3">LMG 21857</strain>
    </source>
</reference>
<evidence type="ECO:0000313" key="3">
    <source>
        <dbReference type="Proteomes" id="UP000006322"/>
    </source>
</evidence>
<dbReference type="Proteomes" id="UP000006322">
    <property type="component" value="Unassembled WGS sequence"/>
</dbReference>
<dbReference type="EMBL" id="BAER01000035">
    <property type="protein sequence ID" value="GAC32303.1"/>
    <property type="molecule type" value="Genomic_DNA"/>
</dbReference>
<dbReference type="Gene3D" id="1.10.443.10">
    <property type="entry name" value="Intergrase catalytic core"/>
    <property type="match status" value="1"/>
</dbReference>
<dbReference type="OrthoDB" id="6319745at2"/>
<comment type="caution">
    <text evidence="2">The sequence shown here is derived from an EMBL/GenBank/DDBJ whole genome shotgun (WGS) entry which is preliminary data.</text>
</comment>
<dbReference type="SUPFAM" id="SSF56349">
    <property type="entry name" value="DNA breaking-rejoining enzymes"/>
    <property type="match status" value="1"/>
</dbReference>
<evidence type="ECO:0000256" key="1">
    <source>
        <dbReference type="ARBA" id="ARBA00023172"/>
    </source>
</evidence>